<comment type="caution">
    <text evidence="1">The sequence shown here is derived from an EMBL/GenBank/DDBJ whole genome shotgun (WGS) entry which is preliminary data.</text>
</comment>
<protein>
    <recommendedName>
        <fullName evidence="3">Thiol-disulfide oxidoreductase DCC</fullName>
    </recommendedName>
</protein>
<gene>
    <name evidence="1" type="ORF">F957_02984</name>
</gene>
<accession>A0A829HEK3</accession>
<dbReference type="InterPro" id="IPR007263">
    <property type="entry name" value="DCC1-like"/>
</dbReference>
<dbReference type="GO" id="GO:0015035">
    <property type="term" value="F:protein-disulfide reductase activity"/>
    <property type="evidence" value="ECO:0007669"/>
    <property type="project" value="InterPro"/>
</dbReference>
<dbReference type="AlphaFoldDB" id="A0A829HEK3"/>
<keyword evidence="2" id="KW-1185">Reference proteome</keyword>
<dbReference type="Proteomes" id="UP000014523">
    <property type="component" value="Unassembled WGS sequence"/>
</dbReference>
<evidence type="ECO:0000313" key="2">
    <source>
        <dbReference type="Proteomes" id="UP000014523"/>
    </source>
</evidence>
<dbReference type="RefSeq" id="WP_016542401.1">
    <property type="nucleotide sequence ID" value="NZ_ASQH01000017.1"/>
</dbReference>
<name>A0A829HEK3_9GAMM</name>
<dbReference type="PANTHER" id="PTHR33639">
    <property type="entry name" value="THIOL-DISULFIDE OXIDOREDUCTASE DCC"/>
    <property type="match status" value="1"/>
</dbReference>
<dbReference type="PANTHER" id="PTHR33639:SF2">
    <property type="entry name" value="DUF393 DOMAIN-CONTAINING PROTEIN"/>
    <property type="match status" value="1"/>
</dbReference>
<dbReference type="Pfam" id="PF04134">
    <property type="entry name" value="DCC1-like"/>
    <property type="match status" value="1"/>
</dbReference>
<dbReference type="InterPro" id="IPR052927">
    <property type="entry name" value="DCC_oxidoreductase"/>
</dbReference>
<sequence>MLKSLEHLIQNHDIILFDAECVLCSAWADFMIKHDPHCQFKLVSVQSNLGQQLLTRYHFPTDQIETMLLLEKGQCYTESTAFLRIMQRLDFPYRSLKYARLVPQAIRDFAYRRIALNRYRLFGKTEQCYVVTPDIQQHFLVDELVT</sequence>
<organism evidence="1 2">
    <name type="scientific">Acinetobacter gyllenbergii CIP 110306 = MTCC 11365</name>
    <dbReference type="NCBI Taxonomy" id="1217657"/>
    <lineage>
        <taxon>Bacteria</taxon>
        <taxon>Pseudomonadati</taxon>
        <taxon>Pseudomonadota</taxon>
        <taxon>Gammaproteobacteria</taxon>
        <taxon>Moraxellales</taxon>
        <taxon>Moraxellaceae</taxon>
        <taxon>Acinetobacter</taxon>
    </lineage>
</organism>
<evidence type="ECO:0000313" key="1">
    <source>
        <dbReference type="EMBL" id="EPF75863.1"/>
    </source>
</evidence>
<dbReference type="EMBL" id="ATGG01000024">
    <property type="protein sequence ID" value="EPF75863.1"/>
    <property type="molecule type" value="Genomic_DNA"/>
</dbReference>
<proteinExistence type="predicted"/>
<evidence type="ECO:0008006" key="3">
    <source>
        <dbReference type="Google" id="ProtNLM"/>
    </source>
</evidence>
<reference evidence="1 2" key="1">
    <citation type="submission" date="2013-06" db="EMBL/GenBank/DDBJ databases">
        <title>The Genome Sequence of Acinetobacter gyllenbergii CIP 110306.</title>
        <authorList>
            <consortium name="The Broad Institute Genome Sequencing Platform"/>
            <consortium name="The Broad Institute Genome Sequencing Center for Infectious Disease"/>
            <person name="Cerqueira G."/>
            <person name="Feldgarden M."/>
            <person name="Courvalin P."/>
            <person name="Perichon B."/>
            <person name="Grillot-Courvalin C."/>
            <person name="Clermont D."/>
            <person name="Rocha E."/>
            <person name="Yoon E.-J."/>
            <person name="Nemec A."/>
            <person name="Young S.K."/>
            <person name="Zeng Q."/>
            <person name="Gargeya S."/>
            <person name="Fitzgerald M."/>
            <person name="Abouelleil A."/>
            <person name="Alvarado L."/>
            <person name="Berlin A.M."/>
            <person name="Chapman S.B."/>
            <person name="Dewar J."/>
            <person name="Goldberg J."/>
            <person name="Griggs A."/>
            <person name="Gujja S."/>
            <person name="Hansen M."/>
            <person name="Howarth C."/>
            <person name="Imamovic A."/>
            <person name="Larimer J."/>
            <person name="McCowan C."/>
            <person name="Murphy C."/>
            <person name="Pearson M."/>
            <person name="Priest M."/>
            <person name="Roberts A."/>
            <person name="Saif S."/>
            <person name="Shea T."/>
            <person name="Sykes S."/>
            <person name="Wortman J."/>
            <person name="Nusbaum C."/>
            <person name="Birren B."/>
        </authorList>
    </citation>
    <scope>NUCLEOTIDE SEQUENCE [LARGE SCALE GENOMIC DNA]</scope>
    <source>
        <strain evidence="1 2">CIP 110306</strain>
    </source>
</reference>